<dbReference type="AlphaFoldDB" id="A0A1J6HTP1"/>
<dbReference type="Gramene" id="OIS95769">
    <property type="protein sequence ID" value="OIS95769"/>
    <property type="gene ID" value="A4A49_58511"/>
</dbReference>
<dbReference type="SMR" id="A0A1J6HTP1"/>
<dbReference type="SUPFAM" id="SSF55961">
    <property type="entry name" value="Bet v1-like"/>
    <property type="match status" value="1"/>
</dbReference>
<proteinExistence type="predicted"/>
<name>A0A1J6HTP1_NICAT</name>
<sequence length="113" mass="13015">MGVKGKSIASTEIHEGEIVKVGSIISWKYNEEKICKEVVEAFDPHKKSPTWKVIEGDLLELYNSFTIITSSEDQWTKWTFEYRKKIDDTPEPLVFMGLLLDVTKDVEGHLLKK</sequence>
<dbReference type="Proteomes" id="UP000187609">
    <property type="component" value="Unassembled WGS sequence"/>
</dbReference>
<dbReference type="Pfam" id="PF00407">
    <property type="entry name" value="Bet_v_1"/>
    <property type="match status" value="1"/>
</dbReference>
<dbReference type="Gene3D" id="3.30.530.20">
    <property type="match status" value="1"/>
</dbReference>
<dbReference type="PANTHER" id="PTHR31907">
    <property type="entry name" value="MLP-LIKE PROTEIN 423"/>
    <property type="match status" value="1"/>
</dbReference>
<dbReference type="InterPro" id="IPR023393">
    <property type="entry name" value="START-like_dom_sf"/>
</dbReference>
<feature type="domain" description="Bet v I/Major latex protein" evidence="1">
    <location>
        <begin position="2"/>
        <end position="113"/>
    </location>
</feature>
<accession>A0A1J6HTP1</accession>
<dbReference type="InterPro" id="IPR000916">
    <property type="entry name" value="Bet_v_I/MLP"/>
</dbReference>
<keyword evidence="3" id="KW-1185">Reference proteome</keyword>
<comment type="caution">
    <text evidence="2">The sequence shown here is derived from an EMBL/GenBank/DDBJ whole genome shotgun (WGS) entry which is preliminary data.</text>
</comment>
<dbReference type="InterPro" id="IPR051761">
    <property type="entry name" value="MLP-like_ligand-binding"/>
</dbReference>
<evidence type="ECO:0000313" key="2">
    <source>
        <dbReference type="EMBL" id="OIS95769.1"/>
    </source>
</evidence>
<dbReference type="SMART" id="SM01037">
    <property type="entry name" value="Bet_v_1"/>
    <property type="match status" value="1"/>
</dbReference>
<dbReference type="GO" id="GO:0006952">
    <property type="term" value="P:defense response"/>
    <property type="evidence" value="ECO:0007669"/>
    <property type="project" value="InterPro"/>
</dbReference>
<gene>
    <name evidence="2" type="primary">MLP31_2</name>
    <name evidence="2" type="ORF">A4A49_58511</name>
</gene>
<organism evidence="2 3">
    <name type="scientific">Nicotiana attenuata</name>
    <name type="common">Coyote tobacco</name>
    <dbReference type="NCBI Taxonomy" id="49451"/>
    <lineage>
        <taxon>Eukaryota</taxon>
        <taxon>Viridiplantae</taxon>
        <taxon>Streptophyta</taxon>
        <taxon>Embryophyta</taxon>
        <taxon>Tracheophyta</taxon>
        <taxon>Spermatophyta</taxon>
        <taxon>Magnoliopsida</taxon>
        <taxon>eudicotyledons</taxon>
        <taxon>Gunneridae</taxon>
        <taxon>Pentapetalae</taxon>
        <taxon>asterids</taxon>
        <taxon>lamiids</taxon>
        <taxon>Solanales</taxon>
        <taxon>Solanaceae</taxon>
        <taxon>Nicotianoideae</taxon>
        <taxon>Nicotianeae</taxon>
        <taxon>Nicotiana</taxon>
    </lineage>
</organism>
<dbReference type="EMBL" id="MJEQ01037194">
    <property type="protein sequence ID" value="OIS95769.1"/>
    <property type="molecule type" value="Genomic_DNA"/>
</dbReference>
<evidence type="ECO:0000259" key="1">
    <source>
        <dbReference type="SMART" id="SM01037"/>
    </source>
</evidence>
<protein>
    <submittedName>
        <fullName evidence="2">Mlp-like protein 31</fullName>
    </submittedName>
</protein>
<dbReference type="OMA" id="CLGKINH"/>
<reference evidence="2" key="1">
    <citation type="submission" date="2016-11" db="EMBL/GenBank/DDBJ databases">
        <title>The genome of Nicotiana attenuata.</title>
        <authorList>
            <person name="Xu S."/>
            <person name="Brockmoeller T."/>
            <person name="Gaquerel E."/>
            <person name="Navarro A."/>
            <person name="Kuhl H."/>
            <person name="Gase K."/>
            <person name="Ling Z."/>
            <person name="Zhou W."/>
            <person name="Kreitzer C."/>
            <person name="Stanke M."/>
            <person name="Tang H."/>
            <person name="Lyons E."/>
            <person name="Pandey P."/>
            <person name="Pandey S.P."/>
            <person name="Timmermann B."/>
            <person name="Baldwin I.T."/>
        </authorList>
    </citation>
    <scope>NUCLEOTIDE SEQUENCE [LARGE SCALE GENOMIC DNA]</scope>
    <source>
        <strain evidence="2">UT</strain>
    </source>
</reference>
<evidence type="ECO:0000313" key="3">
    <source>
        <dbReference type="Proteomes" id="UP000187609"/>
    </source>
</evidence>